<proteinExistence type="predicted"/>
<protein>
    <submittedName>
        <fullName evidence="1">Plus-end-directed kinesin ATPase protein</fullName>
        <ecNumber evidence="1">5.6.1.3</ecNumber>
    </submittedName>
</protein>
<organism evidence="1 2">
    <name type="scientific">Dioscorea alata</name>
    <name type="common">Purple yam</name>
    <dbReference type="NCBI Taxonomy" id="55571"/>
    <lineage>
        <taxon>Eukaryota</taxon>
        <taxon>Viridiplantae</taxon>
        <taxon>Streptophyta</taxon>
        <taxon>Embryophyta</taxon>
        <taxon>Tracheophyta</taxon>
        <taxon>Spermatophyta</taxon>
        <taxon>Magnoliopsida</taxon>
        <taxon>Liliopsida</taxon>
        <taxon>Dioscoreales</taxon>
        <taxon>Dioscoreaceae</taxon>
        <taxon>Dioscorea</taxon>
    </lineage>
</organism>
<name>A0ACB7UR65_DIOAL</name>
<sequence>MEHQSPCPPTTVRRNPHRNARKTPSTLPPRDPPPSAPSTIAPFPIDELLHADPPPDPPRKPQSPSENLNVFLRIRPLDIVPPPKIGKNPSTAAVKKKGKGMSPNILKGRNKNVCLVMNDSSSVTLSAPISALESKRAKSEVYDGFSHVFPSDSIQKEVYERVMDPLVEGFMEGKSALLVALGPTGSGKTHTMFGCPRDPGMVPRALQKIFSHSNESGDSHPSRSYYLSMFEIYSEWGKGERILDLSPNGVELSLQQSSVKGLQEVMVCNLTVAESLIAHGMLKRATAATNANNQSSRSQCIINIRNDLRNFDGKKEFLSSGAVLTIADLAGAEKARKTGNQGTRLLESNFINNTSMVFGHCLRSLLEHQKNPKKPLQKHCKNSLLTRYLREYLEGKKRMTLILTVKPGEDDYLDTSFLLRQASPYMKIKYSNLEELPNFPSLKRSTTHSGSEHLKRRKFNGSDSSLVNAVKNDNDEVDGNHTSEKEAKYEKLQQKANASPKSGRSAHMSMERLEDLHTEAQRARNEKIMLGFAKALWNVLKEYKQKLTESDKDAEKLRDALRKEKASVSKLEKELEELRSCCSCCKHPSIDDSPPKQEPFSGFSATGPLMKPSVQESTKCVDMVHEYNNISMEYHSDTLESRTSTDVSKEWAKHGGEGFGANNILLDEISSGDNVGSFSSPMVLGTVHTEENEMIGQMVDSFSNIKVDEECKSFPFGGECLPRQTEVKLADQKGENLPVNNHRVADLEETNIQGQHLVSTIAGLSGSEHSDNIDRSSPPTSNSGENEKVVTCNTQNSSLSMDGEIMKGNPKVSSSISKSHPSVVKHDGLADECKVREPSVKIQSPASKPPNCRKSRTRKLLPASAMLLKEFNSLEIDAENAKENKGKSSTKGMERSQGSISLLRLLNSNVNR</sequence>
<accession>A0ACB7UR65</accession>
<dbReference type="Proteomes" id="UP000827976">
    <property type="component" value="Chromosome 14"/>
</dbReference>
<evidence type="ECO:0000313" key="2">
    <source>
        <dbReference type="Proteomes" id="UP000827976"/>
    </source>
</evidence>
<dbReference type="EMBL" id="CM037024">
    <property type="protein sequence ID" value="KAH7663218.1"/>
    <property type="molecule type" value="Genomic_DNA"/>
</dbReference>
<keyword evidence="2" id="KW-1185">Reference proteome</keyword>
<comment type="caution">
    <text evidence="1">The sequence shown here is derived from an EMBL/GenBank/DDBJ whole genome shotgun (WGS) entry which is preliminary data.</text>
</comment>
<gene>
    <name evidence="1" type="ORF">IHE45_14G038500</name>
</gene>
<evidence type="ECO:0000313" key="1">
    <source>
        <dbReference type="EMBL" id="KAH7663218.1"/>
    </source>
</evidence>
<dbReference type="EC" id="5.6.1.3" evidence="1"/>
<reference evidence="2" key="1">
    <citation type="journal article" date="2022" name="Nat. Commun.">
        <title>Chromosome evolution and the genetic basis of agronomically important traits in greater yam.</title>
        <authorList>
            <person name="Bredeson J.V."/>
            <person name="Lyons J.B."/>
            <person name="Oniyinde I.O."/>
            <person name="Okereke N.R."/>
            <person name="Kolade O."/>
            <person name="Nnabue I."/>
            <person name="Nwadili C.O."/>
            <person name="Hribova E."/>
            <person name="Parker M."/>
            <person name="Nwogha J."/>
            <person name="Shu S."/>
            <person name="Carlson J."/>
            <person name="Kariba R."/>
            <person name="Muthemba S."/>
            <person name="Knop K."/>
            <person name="Barton G.J."/>
            <person name="Sherwood A.V."/>
            <person name="Lopez-Montes A."/>
            <person name="Asiedu R."/>
            <person name="Jamnadass R."/>
            <person name="Muchugi A."/>
            <person name="Goodstein D."/>
            <person name="Egesi C.N."/>
            <person name="Featherston J."/>
            <person name="Asfaw A."/>
            <person name="Simpson G.G."/>
            <person name="Dolezel J."/>
            <person name="Hendre P.S."/>
            <person name="Van Deynze A."/>
            <person name="Kumar P.L."/>
            <person name="Obidiegwu J.E."/>
            <person name="Bhattacharjee R."/>
            <person name="Rokhsar D.S."/>
        </authorList>
    </citation>
    <scope>NUCLEOTIDE SEQUENCE [LARGE SCALE GENOMIC DNA]</scope>
    <source>
        <strain evidence="2">cv. TDa95/00328</strain>
    </source>
</reference>
<keyword evidence="1" id="KW-0413">Isomerase</keyword>